<protein>
    <submittedName>
        <fullName evidence="1">Uncharacterized protein</fullName>
    </submittedName>
</protein>
<gene>
    <name evidence="1" type="ORF">BpHYR1_036998</name>
</gene>
<keyword evidence="2" id="KW-1185">Reference proteome</keyword>
<evidence type="ECO:0000313" key="1">
    <source>
        <dbReference type="EMBL" id="RNA40496.1"/>
    </source>
</evidence>
<reference evidence="1 2" key="1">
    <citation type="journal article" date="2018" name="Sci. Rep.">
        <title>Genomic signatures of local adaptation to the degree of environmental predictability in rotifers.</title>
        <authorList>
            <person name="Franch-Gras L."/>
            <person name="Hahn C."/>
            <person name="Garcia-Roger E.M."/>
            <person name="Carmona M.J."/>
            <person name="Serra M."/>
            <person name="Gomez A."/>
        </authorList>
    </citation>
    <scope>NUCLEOTIDE SEQUENCE [LARGE SCALE GENOMIC DNA]</scope>
    <source>
        <strain evidence="1">HYR1</strain>
    </source>
</reference>
<dbReference type="AlphaFoldDB" id="A0A3M7SXN1"/>
<accession>A0A3M7SXN1</accession>
<organism evidence="1 2">
    <name type="scientific">Brachionus plicatilis</name>
    <name type="common">Marine rotifer</name>
    <name type="synonym">Brachionus muelleri</name>
    <dbReference type="NCBI Taxonomy" id="10195"/>
    <lineage>
        <taxon>Eukaryota</taxon>
        <taxon>Metazoa</taxon>
        <taxon>Spiralia</taxon>
        <taxon>Gnathifera</taxon>
        <taxon>Rotifera</taxon>
        <taxon>Eurotatoria</taxon>
        <taxon>Monogononta</taxon>
        <taxon>Pseudotrocha</taxon>
        <taxon>Ploima</taxon>
        <taxon>Brachionidae</taxon>
        <taxon>Brachionus</taxon>
    </lineage>
</organism>
<name>A0A3M7SXN1_BRAPC</name>
<evidence type="ECO:0000313" key="2">
    <source>
        <dbReference type="Proteomes" id="UP000276133"/>
    </source>
</evidence>
<comment type="caution">
    <text evidence="1">The sequence shown here is derived from an EMBL/GenBank/DDBJ whole genome shotgun (WGS) entry which is preliminary data.</text>
</comment>
<sequence length="96" mass="10764">MPPMVMNVSAGCRPGPGSCKTDEFRTNLCLLLAVCPYSRMCICSSRPHEPNCPGAPRCRRISCSLDESKIECTGLHRSTEPHLCQILVFRLIFYIF</sequence>
<proteinExistence type="predicted"/>
<dbReference type="Proteomes" id="UP000276133">
    <property type="component" value="Unassembled WGS sequence"/>
</dbReference>
<dbReference type="EMBL" id="REGN01000640">
    <property type="protein sequence ID" value="RNA40496.1"/>
    <property type="molecule type" value="Genomic_DNA"/>
</dbReference>